<evidence type="ECO:0000313" key="1">
    <source>
        <dbReference type="EMBL" id="MPV35970.1"/>
    </source>
</evidence>
<dbReference type="AlphaFoldDB" id="A0A6N7EDA1"/>
<reference evidence="1 2" key="1">
    <citation type="submission" date="2019-10" db="EMBL/GenBank/DDBJ databases">
        <title>Georgenia wutianyii sp. nov. and Georgenia yuyongxinii sp. nov. isolated from plateau pika (Ochotona curzoniae) in the Qinghai-Tibet plateau of China.</title>
        <authorList>
            <person name="Tian Z."/>
        </authorList>
    </citation>
    <scope>NUCLEOTIDE SEQUENCE [LARGE SCALE GENOMIC DNA]</scope>
    <source>
        <strain evidence="1 2">JCM 19765</strain>
    </source>
</reference>
<dbReference type="Proteomes" id="UP000437709">
    <property type="component" value="Unassembled WGS sequence"/>
</dbReference>
<name>A0A6N7EDA1_9MICO</name>
<comment type="caution">
    <text evidence="1">The sequence shown here is derived from an EMBL/GenBank/DDBJ whole genome shotgun (WGS) entry which is preliminary data.</text>
</comment>
<gene>
    <name evidence="1" type="ORF">GB881_02715</name>
</gene>
<proteinExistence type="predicted"/>
<dbReference type="EMBL" id="WHPC01000005">
    <property type="protein sequence ID" value="MPV35970.1"/>
    <property type="molecule type" value="Genomic_DNA"/>
</dbReference>
<evidence type="ECO:0000313" key="2">
    <source>
        <dbReference type="Proteomes" id="UP000437709"/>
    </source>
</evidence>
<dbReference type="RefSeq" id="WP_152193247.1">
    <property type="nucleotide sequence ID" value="NZ_VUKD01000001.1"/>
</dbReference>
<sequence>MTGMNAVGTRDPSEHMATARRLLKRRAAHGGELDLSSGLSAGMAFWTLEGLRPPLPPIGNVDDLPLPGVAEILHALNAAADHGTSVEEATTIARACVELQKDAP</sequence>
<dbReference type="OrthoDB" id="5150062at2"/>
<organism evidence="1 2">
    <name type="scientific">Georgenia subflava</name>
    <dbReference type="NCBI Taxonomy" id="1622177"/>
    <lineage>
        <taxon>Bacteria</taxon>
        <taxon>Bacillati</taxon>
        <taxon>Actinomycetota</taxon>
        <taxon>Actinomycetes</taxon>
        <taxon>Micrococcales</taxon>
        <taxon>Bogoriellaceae</taxon>
        <taxon>Georgenia</taxon>
    </lineage>
</organism>
<keyword evidence="2" id="KW-1185">Reference proteome</keyword>
<protein>
    <submittedName>
        <fullName evidence="1">Uncharacterized protein</fullName>
    </submittedName>
</protein>
<accession>A0A6N7EDA1</accession>